<name>A0A426ZKW9_ENSVE</name>
<dbReference type="AlphaFoldDB" id="A0A426ZKW9"/>
<protein>
    <submittedName>
        <fullName evidence="1">Uncharacterized protein</fullName>
    </submittedName>
</protein>
<gene>
    <name evidence="1" type="ORF">B296_00041712</name>
</gene>
<reference evidence="1 2" key="1">
    <citation type="journal article" date="2014" name="Agronomy (Basel)">
        <title>A Draft Genome Sequence for Ensete ventricosum, the Drought-Tolerant Tree Against Hunger.</title>
        <authorList>
            <person name="Harrison J."/>
            <person name="Moore K.A."/>
            <person name="Paszkiewicz K."/>
            <person name="Jones T."/>
            <person name="Grant M."/>
            <person name="Ambacheew D."/>
            <person name="Muzemil S."/>
            <person name="Studholme D.J."/>
        </authorList>
    </citation>
    <scope>NUCLEOTIDE SEQUENCE [LARGE SCALE GENOMIC DNA]</scope>
</reference>
<organism evidence="1 2">
    <name type="scientific">Ensete ventricosum</name>
    <name type="common">Abyssinian banana</name>
    <name type="synonym">Musa ensete</name>
    <dbReference type="NCBI Taxonomy" id="4639"/>
    <lineage>
        <taxon>Eukaryota</taxon>
        <taxon>Viridiplantae</taxon>
        <taxon>Streptophyta</taxon>
        <taxon>Embryophyta</taxon>
        <taxon>Tracheophyta</taxon>
        <taxon>Spermatophyta</taxon>
        <taxon>Magnoliopsida</taxon>
        <taxon>Liliopsida</taxon>
        <taxon>Zingiberales</taxon>
        <taxon>Musaceae</taxon>
        <taxon>Ensete</taxon>
    </lineage>
</organism>
<accession>A0A426ZKW9</accession>
<comment type="caution">
    <text evidence="1">The sequence shown here is derived from an EMBL/GenBank/DDBJ whole genome shotgun (WGS) entry which is preliminary data.</text>
</comment>
<evidence type="ECO:0000313" key="2">
    <source>
        <dbReference type="Proteomes" id="UP000287651"/>
    </source>
</evidence>
<evidence type="ECO:0000313" key="1">
    <source>
        <dbReference type="EMBL" id="RRT64639.1"/>
    </source>
</evidence>
<proteinExistence type="predicted"/>
<dbReference type="Proteomes" id="UP000287651">
    <property type="component" value="Unassembled WGS sequence"/>
</dbReference>
<dbReference type="EMBL" id="AMZH03006117">
    <property type="protein sequence ID" value="RRT64639.1"/>
    <property type="molecule type" value="Genomic_DNA"/>
</dbReference>
<sequence length="158" mass="16382">MTAALLLLPSFPLPQQRSATPPAVASLSLPPFSGDLHLAATAAADRPSRSSRLLPCILLYCRRQRLAASFGGITHLSHSRSAAPSSSQTGPTTYAVPVTPTTLLIGVYTSTLVGPPSSTPLPIGKKRPPLSIAATHAPYCSCVLPCPVATQSRPLLPP</sequence>